<protein>
    <recommendedName>
        <fullName evidence="4">DUF3575 domain-containing protein</fullName>
    </recommendedName>
</protein>
<reference evidence="2 3" key="1">
    <citation type="submission" date="2017-04" db="EMBL/GenBank/DDBJ databases">
        <authorList>
            <person name="Afonso C.L."/>
            <person name="Miller P.J."/>
            <person name="Scott M.A."/>
            <person name="Spackman E."/>
            <person name="Goraichik I."/>
            <person name="Dimitrov K.M."/>
            <person name="Suarez D.L."/>
            <person name="Swayne D.E."/>
        </authorList>
    </citation>
    <scope>NUCLEOTIDE SEQUENCE [LARGE SCALE GENOMIC DNA]</scope>
    <source>
        <strain evidence="2 3">DSM 21164</strain>
    </source>
</reference>
<evidence type="ECO:0000313" key="3">
    <source>
        <dbReference type="Proteomes" id="UP000192360"/>
    </source>
</evidence>
<dbReference type="OrthoDB" id="768080at2"/>
<accession>A0A1W1Z4H6</accession>
<dbReference type="RefSeq" id="WP_084060398.1">
    <property type="nucleotide sequence ID" value="NZ_FWXO01000001.1"/>
</dbReference>
<name>A0A1W1Z4H6_9FLAO</name>
<keyword evidence="3" id="KW-1185">Reference proteome</keyword>
<keyword evidence="1" id="KW-0732">Signal</keyword>
<proteinExistence type="predicted"/>
<sequence>MKKFSLIVAFVITAITSAFAQDNSDLIDGKDEVKINAFNLIAFKYLDGSYERLIDEESSYGVGVLVNLGDDYDGIDVLRDFSLTPYYRRYFSKGYAKGFFVEGFGMLNSSSSGEYIGYNEVTQEDIYDETSYTDFALGVSIGGKFVSKKGFVAEVYGGIGRNLFNANNTVDVVGRGGVSLGFRF</sequence>
<dbReference type="STRING" id="504486.SAMN05660703_1124"/>
<evidence type="ECO:0008006" key="4">
    <source>
        <dbReference type="Google" id="ProtNLM"/>
    </source>
</evidence>
<dbReference type="AlphaFoldDB" id="A0A1W1Z4H6"/>
<organism evidence="2 3">
    <name type="scientific">Cellulophaga tyrosinoxydans</name>
    <dbReference type="NCBI Taxonomy" id="504486"/>
    <lineage>
        <taxon>Bacteria</taxon>
        <taxon>Pseudomonadati</taxon>
        <taxon>Bacteroidota</taxon>
        <taxon>Flavobacteriia</taxon>
        <taxon>Flavobacteriales</taxon>
        <taxon>Flavobacteriaceae</taxon>
        <taxon>Cellulophaga</taxon>
    </lineage>
</organism>
<dbReference type="EMBL" id="FWXO01000001">
    <property type="protein sequence ID" value="SMC43283.1"/>
    <property type="molecule type" value="Genomic_DNA"/>
</dbReference>
<feature type="signal peptide" evidence="1">
    <location>
        <begin position="1"/>
        <end position="20"/>
    </location>
</feature>
<dbReference type="Proteomes" id="UP000192360">
    <property type="component" value="Unassembled WGS sequence"/>
</dbReference>
<feature type="chain" id="PRO_5012190412" description="DUF3575 domain-containing protein" evidence="1">
    <location>
        <begin position="21"/>
        <end position="184"/>
    </location>
</feature>
<evidence type="ECO:0000313" key="2">
    <source>
        <dbReference type="EMBL" id="SMC43283.1"/>
    </source>
</evidence>
<evidence type="ECO:0000256" key="1">
    <source>
        <dbReference type="SAM" id="SignalP"/>
    </source>
</evidence>
<gene>
    <name evidence="2" type="ORF">SAMN05660703_1124</name>
</gene>